<gene>
    <name evidence="2" type="ORF">G7058_05470</name>
</gene>
<evidence type="ECO:0000256" key="1">
    <source>
        <dbReference type="SAM" id="Phobius"/>
    </source>
</evidence>
<dbReference type="Proteomes" id="UP000501830">
    <property type="component" value="Chromosome"/>
</dbReference>
<feature type="transmembrane region" description="Helical" evidence="1">
    <location>
        <begin position="89"/>
        <end position="110"/>
    </location>
</feature>
<protein>
    <recommendedName>
        <fullName evidence="4">DUF624 domain-containing protein</fullName>
    </recommendedName>
</protein>
<evidence type="ECO:0000313" key="2">
    <source>
        <dbReference type="EMBL" id="QIK52689.1"/>
    </source>
</evidence>
<dbReference type="AlphaFoldDB" id="A0A6G7WKC4"/>
<feature type="transmembrane region" description="Helical" evidence="1">
    <location>
        <begin position="171"/>
        <end position="200"/>
    </location>
</feature>
<name>A0A6G7WKC4_9LACT</name>
<sequence>MTNWTVTAVQYFYRLLIHNTYFILSNGLFLVLLFFFRLSMNNFILFIIPIFFLLVSFSAQFKAVADNEEETVSLKRYFSLYKEILKNNWNIYLFYTFFICLLVLDLRILLVADLTVLLYPLLITGSFLISSMFFVLLISTDERAKEVPFKKKISWSLLVSYRLPKVTMLNVFYVIVTIFLLQNFSLAYLCFFGGAINYYVWMNLTRQFSVDLFYEHIR</sequence>
<feature type="transmembrane region" description="Helical" evidence="1">
    <location>
        <begin position="43"/>
        <end position="61"/>
    </location>
</feature>
<feature type="transmembrane region" description="Helical" evidence="1">
    <location>
        <begin position="12"/>
        <end position="36"/>
    </location>
</feature>
<reference evidence="2 3" key="1">
    <citation type="journal article" date="2017" name="Int. J. Syst. Evol. Microbiol.">
        <title>Jeotgalibaca porci sp. nov. and Jeotgalibaca arthritidis sp. nov., isolated from pigs, and emended description of the genus Jeotgalibaca.</title>
        <authorList>
            <person name="Zamora L."/>
            <person name="Perez-Sancho M."/>
            <person name="Dominguez L."/>
            <person name="Fernandez-Garayzabal J.F."/>
            <person name="Vela A.I."/>
        </authorList>
    </citation>
    <scope>NUCLEOTIDE SEQUENCE [LARGE SCALE GENOMIC DNA]</scope>
    <source>
        <strain evidence="2 3">CCUG 69148</strain>
    </source>
</reference>
<keyword evidence="1" id="KW-0472">Membrane</keyword>
<organism evidence="2 3">
    <name type="scientific">Jeotgalibaca porci</name>
    <dbReference type="NCBI Taxonomy" id="1868793"/>
    <lineage>
        <taxon>Bacteria</taxon>
        <taxon>Bacillati</taxon>
        <taxon>Bacillota</taxon>
        <taxon>Bacilli</taxon>
        <taxon>Lactobacillales</taxon>
        <taxon>Carnobacteriaceae</taxon>
        <taxon>Jeotgalibaca</taxon>
    </lineage>
</organism>
<keyword evidence="1" id="KW-1133">Transmembrane helix</keyword>
<feature type="transmembrane region" description="Helical" evidence="1">
    <location>
        <begin position="117"/>
        <end position="138"/>
    </location>
</feature>
<evidence type="ECO:0008006" key="4">
    <source>
        <dbReference type="Google" id="ProtNLM"/>
    </source>
</evidence>
<evidence type="ECO:0000313" key="3">
    <source>
        <dbReference type="Proteomes" id="UP000501830"/>
    </source>
</evidence>
<keyword evidence="1" id="KW-0812">Transmembrane</keyword>
<dbReference type="EMBL" id="CP049889">
    <property type="protein sequence ID" value="QIK52689.1"/>
    <property type="molecule type" value="Genomic_DNA"/>
</dbReference>
<keyword evidence="3" id="KW-1185">Reference proteome</keyword>
<accession>A0A6G7WKC4</accession>
<dbReference type="KEGG" id="jpo:G7058_05470"/>
<proteinExistence type="predicted"/>